<sequence>MINLYSFLFYCYFDKAIEVPAPFFVLILPSSIQNKKCSFFLQNNSIMCSNKKMHLLPKQSNNGIEIAFAILSDYFKTKNKRTYGDSF</sequence>
<comment type="caution">
    <text evidence="1">The sequence shown here is derived from an EMBL/GenBank/DDBJ whole genome shotgun (WGS) entry which is preliminary data.</text>
</comment>
<keyword evidence="2" id="KW-1185">Reference proteome</keyword>
<protein>
    <submittedName>
        <fullName evidence="1">Uncharacterized protein</fullName>
    </submittedName>
</protein>
<proteinExistence type="predicted"/>
<dbReference type="AlphaFoldDB" id="A0A2N3HRC0"/>
<evidence type="ECO:0000313" key="2">
    <source>
        <dbReference type="Proteomes" id="UP000233618"/>
    </source>
</evidence>
<dbReference type="EMBL" id="MVDE01000058">
    <property type="protein sequence ID" value="PKQ60582.1"/>
    <property type="molecule type" value="Genomic_DNA"/>
</dbReference>
<name>A0A2N3HRC0_9BACT</name>
<evidence type="ECO:0000313" key="1">
    <source>
        <dbReference type="EMBL" id="PKQ60582.1"/>
    </source>
</evidence>
<gene>
    <name evidence="1" type="ORF">BZG01_20775</name>
</gene>
<dbReference type="Proteomes" id="UP000233618">
    <property type="component" value="Unassembled WGS sequence"/>
</dbReference>
<reference evidence="1 2" key="1">
    <citation type="journal article" date="2017" name="Front. Microbiol.">
        <title>Labilibaculum manganireducens gen. nov., sp. nov. and Labilibaculum filiforme sp. nov., Novel Bacteroidetes Isolated from Subsurface Sediments of the Baltic Sea.</title>
        <authorList>
            <person name="Vandieken V."/>
            <person name="Marshall I.P."/>
            <person name="Niemann H."/>
            <person name="Engelen B."/>
            <person name="Cypionka H."/>
        </authorList>
    </citation>
    <scope>NUCLEOTIDE SEQUENCE [LARGE SCALE GENOMIC DNA]</scope>
    <source>
        <strain evidence="1 2">59.10-2M</strain>
    </source>
</reference>
<organism evidence="1 2">
    <name type="scientific">Labilibaculum manganireducens</name>
    <dbReference type="NCBI Taxonomy" id="1940525"/>
    <lineage>
        <taxon>Bacteria</taxon>
        <taxon>Pseudomonadati</taxon>
        <taxon>Bacteroidota</taxon>
        <taxon>Bacteroidia</taxon>
        <taxon>Marinilabiliales</taxon>
        <taxon>Marinifilaceae</taxon>
        <taxon>Labilibaculum</taxon>
    </lineage>
</organism>
<accession>A0A2N3HRC0</accession>